<dbReference type="AlphaFoldDB" id="A0A3N2Q808"/>
<keyword evidence="3" id="KW-1185">Reference proteome</keyword>
<evidence type="ECO:0000313" key="2">
    <source>
        <dbReference type="EMBL" id="ROT42904.1"/>
    </source>
</evidence>
<evidence type="ECO:0000313" key="3">
    <source>
        <dbReference type="Proteomes" id="UP000272025"/>
    </source>
</evidence>
<dbReference type="Proteomes" id="UP000272025">
    <property type="component" value="Unassembled WGS sequence"/>
</dbReference>
<feature type="chain" id="PRO_5018097979" evidence="1">
    <location>
        <begin position="22"/>
        <end position="104"/>
    </location>
</feature>
<evidence type="ECO:0000256" key="1">
    <source>
        <dbReference type="SAM" id="SignalP"/>
    </source>
</evidence>
<proteinExistence type="predicted"/>
<reference evidence="2 3" key="1">
    <citation type="journal article" date="2018" name="Mol. Ecol.">
        <title>The obligate alkalophilic soda-lake fungus Sodiomyces alkalinus has shifted to a protein diet.</title>
        <authorList>
            <person name="Grum-Grzhimaylo A.A."/>
            <person name="Falkoski D.L."/>
            <person name="van den Heuvel J."/>
            <person name="Valero-Jimenez C.A."/>
            <person name="Min B."/>
            <person name="Choi I.G."/>
            <person name="Lipzen A."/>
            <person name="Daum C.G."/>
            <person name="Aanen D.K."/>
            <person name="Tsang A."/>
            <person name="Henrissat B."/>
            <person name="Bilanenko E.N."/>
            <person name="de Vries R.P."/>
            <person name="van Kan J.A.L."/>
            <person name="Grigoriev I.V."/>
            <person name="Debets A.J.M."/>
        </authorList>
    </citation>
    <scope>NUCLEOTIDE SEQUENCE [LARGE SCALE GENOMIC DNA]</scope>
    <source>
        <strain evidence="2 3">F11</strain>
    </source>
</reference>
<name>A0A3N2Q808_SODAK</name>
<sequence>MARQHLASLLFLLALSPIAQAQIETPCTFQEYICGSTLLANGYVEEDLRAGFTLNPDAPIISDAQLDRVLFRCVDQIGTIVGNSFCIVGCASIGTDIDNDMCTM</sequence>
<dbReference type="GeneID" id="39578810"/>
<feature type="signal peptide" evidence="1">
    <location>
        <begin position="1"/>
        <end position="21"/>
    </location>
</feature>
<accession>A0A3N2Q808</accession>
<gene>
    <name evidence="2" type="ORF">SODALDRAFT_327065</name>
</gene>
<keyword evidence="1" id="KW-0732">Signal</keyword>
<dbReference type="OrthoDB" id="5130291at2759"/>
<dbReference type="EMBL" id="ML119051">
    <property type="protein sequence ID" value="ROT42904.1"/>
    <property type="molecule type" value="Genomic_DNA"/>
</dbReference>
<protein>
    <submittedName>
        <fullName evidence="2">Uncharacterized protein</fullName>
    </submittedName>
</protein>
<organism evidence="2 3">
    <name type="scientific">Sodiomyces alkalinus (strain CBS 110278 / VKM F-3762 / F11)</name>
    <name type="common">Alkaliphilic filamentous fungus</name>
    <dbReference type="NCBI Taxonomy" id="1314773"/>
    <lineage>
        <taxon>Eukaryota</taxon>
        <taxon>Fungi</taxon>
        <taxon>Dikarya</taxon>
        <taxon>Ascomycota</taxon>
        <taxon>Pezizomycotina</taxon>
        <taxon>Sordariomycetes</taxon>
        <taxon>Hypocreomycetidae</taxon>
        <taxon>Glomerellales</taxon>
        <taxon>Plectosphaerellaceae</taxon>
        <taxon>Sodiomyces</taxon>
    </lineage>
</organism>
<dbReference type="RefSeq" id="XP_028470710.1">
    <property type="nucleotide sequence ID" value="XM_028610332.1"/>
</dbReference>